<accession>A0A1L0C0A0</accession>
<evidence type="ECO:0000256" key="1">
    <source>
        <dbReference type="SAM" id="MobiDB-lite"/>
    </source>
</evidence>
<evidence type="ECO:0000313" key="2">
    <source>
        <dbReference type="EMBL" id="SGZ57031.1"/>
    </source>
</evidence>
<sequence length="212" mass="23548">MLDTSQAPKQIDRKSEAEDVISSYKDPESIFERSLSTSPFKSLPPSRRNSRVGLRPNGRSMSVVSNGSVCSLNLIPAHYSTEDFVAPVLDTTTEILTDPGIDYSEVTIVSCECDDSACRSRHSRHKDSKASLRPGVLNRSRSKSRSFICNSLMGAFDTTDEVREEEKEDAEEFTTPVSPEGKTINFYSFADVVNGENDLEKFNAQPMSEFLT</sequence>
<feature type="region of interest" description="Disordered" evidence="1">
    <location>
        <begin position="1"/>
        <end position="58"/>
    </location>
</feature>
<dbReference type="Proteomes" id="UP000182334">
    <property type="component" value="Chromosome VI"/>
</dbReference>
<keyword evidence="3" id="KW-1185">Reference proteome</keyword>
<protein>
    <submittedName>
        <fullName evidence="2">CIC11C00000003862</fullName>
    </submittedName>
</protein>
<dbReference type="EMBL" id="LT635761">
    <property type="protein sequence ID" value="SGZ57031.1"/>
    <property type="molecule type" value="Genomic_DNA"/>
</dbReference>
<gene>
    <name evidence="2" type="ORF">SAMEA4029010_CIC11G00000003862</name>
</gene>
<name>A0A1L0C0A0_9ASCO</name>
<dbReference type="OrthoDB" id="5364312at2759"/>
<dbReference type="AlphaFoldDB" id="A0A1L0C0A0"/>
<proteinExistence type="predicted"/>
<organism evidence="2 3">
    <name type="scientific">Sungouiella intermedia</name>
    <dbReference type="NCBI Taxonomy" id="45354"/>
    <lineage>
        <taxon>Eukaryota</taxon>
        <taxon>Fungi</taxon>
        <taxon>Dikarya</taxon>
        <taxon>Ascomycota</taxon>
        <taxon>Saccharomycotina</taxon>
        <taxon>Pichiomycetes</taxon>
        <taxon>Metschnikowiaceae</taxon>
        <taxon>Sungouiella</taxon>
    </lineage>
</organism>
<evidence type="ECO:0000313" key="3">
    <source>
        <dbReference type="Proteomes" id="UP000182334"/>
    </source>
</evidence>
<reference evidence="2 3" key="1">
    <citation type="submission" date="2016-10" db="EMBL/GenBank/DDBJ databases">
        <authorList>
            <person name="de Groot N.N."/>
        </authorList>
    </citation>
    <scope>NUCLEOTIDE SEQUENCE [LARGE SCALE GENOMIC DNA]</scope>
    <source>
        <strain evidence="2 3">CBS 141442</strain>
    </source>
</reference>